<dbReference type="SUPFAM" id="SSF48264">
    <property type="entry name" value="Cytochrome P450"/>
    <property type="match status" value="1"/>
</dbReference>
<keyword evidence="2 3" id="KW-0408">Iron</keyword>
<evidence type="ECO:0000313" key="5">
    <source>
        <dbReference type="EMBL" id="SPC79122.1"/>
    </source>
</evidence>
<accession>A0A2N9EWA7</accession>
<dbReference type="EMBL" id="OIVN01000369">
    <property type="protein sequence ID" value="SPC79122.1"/>
    <property type="molecule type" value="Genomic_DNA"/>
</dbReference>
<organism evidence="5">
    <name type="scientific">Fagus sylvatica</name>
    <name type="common">Beechnut</name>
    <dbReference type="NCBI Taxonomy" id="28930"/>
    <lineage>
        <taxon>Eukaryota</taxon>
        <taxon>Viridiplantae</taxon>
        <taxon>Streptophyta</taxon>
        <taxon>Embryophyta</taxon>
        <taxon>Tracheophyta</taxon>
        <taxon>Spermatophyta</taxon>
        <taxon>Magnoliopsida</taxon>
        <taxon>eudicotyledons</taxon>
        <taxon>Gunneridae</taxon>
        <taxon>Pentapetalae</taxon>
        <taxon>rosids</taxon>
        <taxon>fabids</taxon>
        <taxon>Fagales</taxon>
        <taxon>Fagaceae</taxon>
        <taxon>Fagus</taxon>
    </lineage>
</organism>
<comment type="cofactor">
    <cofactor evidence="2">
        <name>heme</name>
        <dbReference type="ChEBI" id="CHEBI:30413"/>
    </cofactor>
</comment>
<dbReference type="InterPro" id="IPR017972">
    <property type="entry name" value="Cyt_P450_CS"/>
</dbReference>
<keyword evidence="2 3" id="KW-0479">Metal-binding</keyword>
<dbReference type="GO" id="GO:0005506">
    <property type="term" value="F:iron ion binding"/>
    <property type="evidence" value="ECO:0007669"/>
    <property type="project" value="InterPro"/>
</dbReference>
<feature type="signal peptide" evidence="4">
    <location>
        <begin position="1"/>
        <end position="19"/>
    </location>
</feature>
<comment type="similarity">
    <text evidence="1 3">Belongs to the cytochrome P450 family.</text>
</comment>
<dbReference type="PROSITE" id="PS00086">
    <property type="entry name" value="CYTOCHROME_P450"/>
    <property type="match status" value="1"/>
</dbReference>
<dbReference type="AlphaFoldDB" id="A0A2N9EWA7"/>
<name>A0A2N9EWA7_FAGSY</name>
<keyword evidence="3" id="KW-0503">Monooxygenase</keyword>
<dbReference type="Pfam" id="PF00067">
    <property type="entry name" value="p450"/>
    <property type="match status" value="2"/>
</dbReference>
<reference evidence="5" key="1">
    <citation type="submission" date="2018-02" db="EMBL/GenBank/DDBJ databases">
        <authorList>
            <person name="Cohen D.B."/>
            <person name="Kent A.D."/>
        </authorList>
    </citation>
    <scope>NUCLEOTIDE SEQUENCE</scope>
</reference>
<feature type="binding site" description="axial binding residue" evidence="2">
    <location>
        <position position="358"/>
    </location>
    <ligand>
        <name>heme</name>
        <dbReference type="ChEBI" id="CHEBI:30413"/>
    </ligand>
    <ligandPart>
        <name>Fe</name>
        <dbReference type="ChEBI" id="CHEBI:18248"/>
    </ligandPart>
</feature>
<dbReference type="PANTHER" id="PTHR47950:SF48">
    <property type="entry name" value="CYTOCHROME P450 FAMILY PROTEIN, EXPRESSED"/>
    <property type="match status" value="1"/>
</dbReference>
<dbReference type="GO" id="GO:0016705">
    <property type="term" value="F:oxidoreductase activity, acting on paired donors, with incorporation or reduction of molecular oxygen"/>
    <property type="evidence" value="ECO:0007669"/>
    <property type="project" value="InterPro"/>
</dbReference>
<dbReference type="PRINTS" id="PR00463">
    <property type="entry name" value="EP450I"/>
</dbReference>
<dbReference type="InterPro" id="IPR036396">
    <property type="entry name" value="Cyt_P450_sf"/>
</dbReference>
<gene>
    <name evidence="5" type="ORF">FSB_LOCUS7004</name>
</gene>
<keyword evidence="3" id="KW-0560">Oxidoreductase</keyword>
<dbReference type="PRINTS" id="PR00385">
    <property type="entry name" value="P450"/>
</dbReference>
<evidence type="ECO:0000256" key="3">
    <source>
        <dbReference type="RuleBase" id="RU000461"/>
    </source>
</evidence>
<proteinExistence type="inferred from homology"/>
<dbReference type="CDD" id="cd11073">
    <property type="entry name" value="CYP76-like"/>
    <property type="match status" value="1"/>
</dbReference>
<keyword evidence="4" id="KW-0732">Signal</keyword>
<evidence type="ECO:0008006" key="6">
    <source>
        <dbReference type="Google" id="ProtNLM"/>
    </source>
</evidence>
<dbReference type="GO" id="GO:0004497">
    <property type="term" value="F:monooxygenase activity"/>
    <property type="evidence" value="ECO:0007669"/>
    <property type="project" value="UniProtKB-KW"/>
</dbReference>
<dbReference type="InterPro" id="IPR001128">
    <property type="entry name" value="Cyt_P450"/>
</dbReference>
<protein>
    <recommendedName>
        <fullName evidence="6">Cytochrome P450</fullName>
    </recommendedName>
</protein>
<keyword evidence="2 3" id="KW-0349">Heme</keyword>
<dbReference type="InterPro" id="IPR002401">
    <property type="entry name" value="Cyt_P450_E_grp-I"/>
</dbReference>
<dbReference type="Gene3D" id="1.10.630.10">
    <property type="entry name" value="Cytochrome P450"/>
    <property type="match status" value="2"/>
</dbReference>
<sequence>MDFLSGILSLLLTWILIQALYSITKSKAIPRKLAPGPKPFPIIGNLLELGDKPHKSLAKLAKTHGPIMSLKLGQITSVVVSSATMAREVLQTHDQVLSNRSIPDSVRAHNHHDFGLPWMPVSTRWRILRKLCNSQLFSMKTLDANQNLRRQKVQDLLADIHKSCLAGDAVDIGRAAFKTALNLLSNTIFSMDLADPNSDTARVYKELVWNIMEEDLFSAGTDTTSSTLQWAMAELLHSPETLSKAQEELRQTIGRGNHVDESDIPRLPYLQAVVKETFRLHPAVPLLLPRKAGAEVEVRGFTVPKGAQVLVNAWAIGRDPSIWENPNSFMPERFLGSEIEVRDRTFQVIPFGGGRRICPGFPLAIRMVHLMLGSLIHSFDWKLEDGVTPKDMNMDEKFGITLEMAHPLRAVPIAL</sequence>
<feature type="chain" id="PRO_5014854250" description="Cytochrome P450" evidence="4">
    <location>
        <begin position="20"/>
        <end position="415"/>
    </location>
</feature>
<evidence type="ECO:0000256" key="4">
    <source>
        <dbReference type="SAM" id="SignalP"/>
    </source>
</evidence>
<dbReference type="FunFam" id="1.10.630.10:FF:000163">
    <property type="entry name" value="Geraniol 8-hydroxylase"/>
    <property type="match status" value="1"/>
</dbReference>
<dbReference type="PANTHER" id="PTHR47950">
    <property type="entry name" value="CYTOCHROME P450, FAMILY 76, SUBFAMILY C, POLYPEPTIDE 5-RELATED"/>
    <property type="match status" value="1"/>
</dbReference>
<evidence type="ECO:0000256" key="1">
    <source>
        <dbReference type="ARBA" id="ARBA00010617"/>
    </source>
</evidence>
<dbReference type="GO" id="GO:0020037">
    <property type="term" value="F:heme binding"/>
    <property type="evidence" value="ECO:0007669"/>
    <property type="project" value="InterPro"/>
</dbReference>
<evidence type="ECO:0000256" key="2">
    <source>
        <dbReference type="PIRSR" id="PIRSR602401-1"/>
    </source>
</evidence>